<dbReference type="InterPro" id="IPR050469">
    <property type="entry name" value="Diguanylate_Cyclase"/>
</dbReference>
<proteinExistence type="predicted"/>
<dbReference type="SUPFAM" id="SSF52172">
    <property type="entry name" value="CheY-like"/>
    <property type="match status" value="1"/>
</dbReference>
<dbReference type="Pfam" id="PF00072">
    <property type="entry name" value="Response_reg"/>
    <property type="match status" value="1"/>
</dbReference>
<accession>A0ABX2EJT1</accession>
<dbReference type="SUPFAM" id="SSF55073">
    <property type="entry name" value="Nucleotide cyclase"/>
    <property type="match status" value="1"/>
</dbReference>
<feature type="domain" description="Response regulatory" evidence="4">
    <location>
        <begin position="8"/>
        <end position="123"/>
    </location>
</feature>
<keyword evidence="7" id="KW-1185">Reference proteome</keyword>
<dbReference type="CDD" id="cd01949">
    <property type="entry name" value="GGDEF"/>
    <property type="match status" value="1"/>
</dbReference>
<dbReference type="Pfam" id="PF00990">
    <property type="entry name" value="GGDEF"/>
    <property type="match status" value="1"/>
</dbReference>
<dbReference type="InterPro" id="IPR029787">
    <property type="entry name" value="Nucleotide_cyclase"/>
</dbReference>
<evidence type="ECO:0000256" key="2">
    <source>
        <dbReference type="ARBA" id="ARBA00034247"/>
    </source>
</evidence>
<keyword evidence="3" id="KW-0597">Phosphoprotein</keyword>
<sequence length="311" mass="33810">MHAPLRSRLLVVDDQPANVQALYQALADEHQILVATNGAQALALARDKLPDLVLLDIVMDGIDGLEVCRRLQADEATRQIPVIFVTGLTSEADEARGLELGAVDFITKPIHPAVVRARVRTHLVLKQQSDLLRQLALVDPLTGVPNRRFFDEHFGAEWRRALREGRSIALIMIDVDAFKPYNDHYGHLAGDHALQRVARGIAAGLARPGDRMARYGGEEFACILPDTDTAGALEVARRLGRAVHDLAIEHPHSPLDGVMTISLGVAAQTPKPGDDPAELLRCADEQLYEAKRSGRGRACAAGIPSDAVPTR</sequence>
<dbReference type="SMART" id="SM00448">
    <property type="entry name" value="REC"/>
    <property type="match status" value="1"/>
</dbReference>
<dbReference type="NCBIfam" id="TIGR00254">
    <property type="entry name" value="GGDEF"/>
    <property type="match status" value="1"/>
</dbReference>
<protein>
    <recommendedName>
        <fullName evidence="1">diguanylate cyclase</fullName>
        <ecNumber evidence="1">2.7.7.65</ecNumber>
    </recommendedName>
</protein>
<dbReference type="InterPro" id="IPR000160">
    <property type="entry name" value="GGDEF_dom"/>
</dbReference>
<dbReference type="Proteomes" id="UP000737171">
    <property type="component" value="Unassembled WGS sequence"/>
</dbReference>
<gene>
    <name evidence="6" type="ORF">HLB44_18050</name>
</gene>
<feature type="modified residue" description="4-aspartylphosphate" evidence="3">
    <location>
        <position position="56"/>
    </location>
</feature>
<comment type="catalytic activity">
    <reaction evidence="2">
        <text>2 GTP = 3',3'-c-di-GMP + 2 diphosphate</text>
        <dbReference type="Rhea" id="RHEA:24898"/>
        <dbReference type="ChEBI" id="CHEBI:33019"/>
        <dbReference type="ChEBI" id="CHEBI:37565"/>
        <dbReference type="ChEBI" id="CHEBI:58805"/>
        <dbReference type="EC" id="2.7.7.65"/>
    </reaction>
</comment>
<dbReference type="PROSITE" id="PS50887">
    <property type="entry name" value="GGDEF"/>
    <property type="match status" value="1"/>
</dbReference>
<organism evidence="6 7">
    <name type="scientific">Pseudaquabacterium terrae</name>
    <dbReference type="NCBI Taxonomy" id="2732868"/>
    <lineage>
        <taxon>Bacteria</taxon>
        <taxon>Pseudomonadati</taxon>
        <taxon>Pseudomonadota</taxon>
        <taxon>Betaproteobacteria</taxon>
        <taxon>Burkholderiales</taxon>
        <taxon>Sphaerotilaceae</taxon>
        <taxon>Pseudaquabacterium</taxon>
    </lineage>
</organism>
<dbReference type="SMART" id="SM00267">
    <property type="entry name" value="GGDEF"/>
    <property type="match status" value="1"/>
</dbReference>
<dbReference type="Gene3D" id="3.30.70.270">
    <property type="match status" value="1"/>
</dbReference>
<evidence type="ECO:0000313" key="7">
    <source>
        <dbReference type="Proteomes" id="UP000737171"/>
    </source>
</evidence>
<dbReference type="InterPro" id="IPR043128">
    <property type="entry name" value="Rev_trsase/Diguanyl_cyclase"/>
</dbReference>
<dbReference type="Gene3D" id="3.40.50.2300">
    <property type="match status" value="1"/>
</dbReference>
<feature type="domain" description="GGDEF" evidence="5">
    <location>
        <begin position="166"/>
        <end position="303"/>
    </location>
</feature>
<dbReference type="PANTHER" id="PTHR45138">
    <property type="entry name" value="REGULATORY COMPONENTS OF SENSORY TRANSDUCTION SYSTEM"/>
    <property type="match status" value="1"/>
</dbReference>
<name>A0ABX2EJT1_9BURK</name>
<reference evidence="6 7" key="1">
    <citation type="submission" date="2020-05" db="EMBL/GenBank/DDBJ databases">
        <title>Aquincola sp. isolate from soil.</title>
        <authorList>
            <person name="Han J."/>
            <person name="Kim D.-U."/>
        </authorList>
    </citation>
    <scope>NUCLEOTIDE SEQUENCE [LARGE SCALE GENOMIC DNA]</scope>
    <source>
        <strain evidence="6 7">S2</strain>
    </source>
</reference>
<dbReference type="EMBL" id="JABRWJ010000005">
    <property type="protein sequence ID" value="NRF68899.1"/>
    <property type="molecule type" value="Genomic_DNA"/>
</dbReference>
<comment type="caution">
    <text evidence="6">The sequence shown here is derived from an EMBL/GenBank/DDBJ whole genome shotgun (WGS) entry which is preliminary data.</text>
</comment>
<dbReference type="PANTHER" id="PTHR45138:SF9">
    <property type="entry name" value="DIGUANYLATE CYCLASE DGCM-RELATED"/>
    <property type="match status" value="1"/>
</dbReference>
<evidence type="ECO:0000259" key="5">
    <source>
        <dbReference type="PROSITE" id="PS50887"/>
    </source>
</evidence>
<dbReference type="InterPro" id="IPR011006">
    <property type="entry name" value="CheY-like_superfamily"/>
</dbReference>
<dbReference type="PROSITE" id="PS50110">
    <property type="entry name" value="RESPONSE_REGULATORY"/>
    <property type="match status" value="1"/>
</dbReference>
<evidence type="ECO:0000256" key="1">
    <source>
        <dbReference type="ARBA" id="ARBA00012528"/>
    </source>
</evidence>
<dbReference type="InterPro" id="IPR001789">
    <property type="entry name" value="Sig_transdc_resp-reg_receiver"/>
</dbReference>
<evidence type="ECO:0000256" key="3">
    <source>
        <dbReference type="PROSITE-ProRule" id="PRU00169"/>
    </source>
</evidence>
<dbReference type="RefSeq" id="WP_173125046.1">
    <property type="nucleotide sequence ID" value="NZ_JABRWJ010000005.1"/>
</dbReference>
<evidence type="ECO:0000259" key="4">
    <source>
        <dbReference type="PROSITE" id="PS50110"/>
    </source>
</evidence>
<dbReference type="EC" id="2.7.7.65" evidence="1"/>
<evidence type="ECO:0000313" key="6">
    <source>
        <dbReference type="EMBL" id="NRF68899.1"/>
    </source>
</evidence>